<dbReference type="InterPro" id="IPR000873">
    <property type="entry name" value="AMP-dep_synth/lig_dom"/>
</dbReference>
<dbReference type="InterPro" id="IPR045851">
    <property type="entry name" value="AMP-bd_C_sf"/>
</dbReference>
<gene>
    <name evidence="9" type="primary">4CL2</name>
</gene>
<evidence type="ECO:0000256" key="4">
    <source>
        <dbReference type="ARBA" id="ARBA00022741"/>
    </source>
</evidence>
<dbReference type="InterPro" id="IPR020845">
    <property type="entry name" value="AMP-binding_CS"/>
</dbReference>
<dbReference type="PANTHER" id="PTHR24096">
    <property type="entry name" value="LONG-CHAIN-FATTY-ACID--COA LIGASE"/>
    <property type="match status" value="1"/>
</dbReference>
<evidence type="ECO:0000256" key="6">
    <source>
        <dbReference type="ARBA" id="ARBA00034252"/>
    </source>
</evidence>
<dbReference type="GO" id="GO:0009698">
    <property type="term" value="P:phenylpropanoid metabolic process"/>
    <property type="evidence" value="ECO:0007669"/>
    <property type="project" value="UniProtKB-ARBA"/>
</dbReference>
<dbReference type="PANTHER" id="PTHR24096:SF425">
    <property type="entry name" value="4-COUMARATE--COA LIGASE-LIKE 7"/>
    <property type="match status" value="1"/>
</dbReference>
<evidence type="ECO:0000256" key="5">
    <source>
        <dbReference type="ARBA" id="ARBA00022840"/>
    </source>
</evidence>
<dbReference type="GO" id="GO:0106290">
    <property type="term" value="F:trans-cinnamate-CoA ligase activity"/>
    <property type="evidence" value="ECO:0007669"/>
    <property type="project" value="UniProtKB-ARBA"/>
</dbReference>
<dbReference type="CDD" id="cd05904">
    <property type="entry name" value="4CL"/>
    <property type="match status" value="1"/>
</dbReference>
<dbReference type="PROSITE" id="PS00455">
    <property type="entry name" value="AMP_BINDING"/>
    <property type="match status" value="1"/>
</dbReference>
<dbReference type="FunFam" id="3.30.300.30:FF:000007">
    <property type="entry name" value="4-coumarate--CoA ligase 2"/>
    <property type="match status" value="1"/>
</dbReference>
<dbReference type="EC" id="6.2.1.12" evidence="2"/>
<feature type="domain" description="AMP-binding enzyme C-terminal" evidence="8">
    <location>
        <begin position="453"/>
        <end position="527"/>
    </location>
</feature>
<evidence type="ECO:0000259" key="7">
    <source>
        <dbReference type="Pfam" id="PF00501"/>
    </source>
</evidence>
<dbReference type="Pfam" id="PF13193">
    <property type="entry name" value="AMP-binding_C"/>
    <property type="match status" value="1"/>
</dbReference>
<evidence type="ECO:0000256" key="2">
    <source>
        <dbReference type="ARBA" id="ARBA00012959"/>
    </source>
</evidence>
<evidence type="ECO:0000259" key="8">
    <source>
        <dbReference type="Pfam" id="PF13193"/>
    </source>
</evidence>
<dbReference type="SMR" id="A0A0A1ETJ8"/>
<dbReference type="FunFam" id="3.40.50.12780:FF:000003">
    <property type="entry name" value="Long-chain-fatty-acid--CoA ligase FadD"/>
    <property type="match status" value="1"/>
</dbReference>
<keyword evidence="5" id="KW-0067">ATP-binding</keyword>
<accession>A0A0A1ETJ8</accession>
<evidence type="ECO:0000256" key="1">
    <source>
        <dbReference type="ARBA" id="ARBA00006432"/>
    </source>
</evidence>
<sequence length="547" mass="59802">MAAKSCYDPITGIYTSPRPPLSFPSDPDLSMISFLFRNVDLYPNRLALVDAESGRSFTFAELRSTVSSFAVGLSRLGIEKGDVVLIFSPNSVLFPISFLSIVSLGAVATTVNPLYTVPELSKQALDSRAKLVLTSPELVAKARALNLPIVLLSDKENASASMPTFYDVIERFGSAPAARIDPPRITQEDTAALLYSSGTTGTSKGVVLTHRNFISAAMMLTADQDEEGDPPNTFLCFLPIFHVFGLSVVNFAQLRRGNTVVVMERFDMERMLAAIDRFAVSHLFVVPPVMVGLAKMGKVTKYNLDSLRWICSGAAPVGGDVMEEVARAFDGVDVVQGYGLTETTSIISLERCKEKGRKIGSTGYLMAGIEAKVITVDTLQPVPPRMNGELLFRGPNMMQGYFNNPEATRLTLDDEGWLHTGDLGYFDEKGRLYVEDRIKELIKCKGFQVAPAELEAVLISHPQILDAAVVPMEDAEAGQVPIAFVVCPDSSLTETDVQKFVANEVAPYKRLRRVVFVNGIPKTASGKILRRELTQEAKTLAERRSKL</sequence>
<evidence type="ECO:0000313" key="9">
    <source>
        <dbReference type="EMBL" id="AIY34663.1"/>
    </source>
</evidence>
<comment type="catalytic activity">
    <reaction evidence="6">
        <text>(E)-4-coumarate + ATP + CoA = (E)-4-coumaroyl-CoA + AMP + diphosphate</text>
        <dbReference type="Rhea" id="RHEA:19641"/>
        <dbReference type="ChEBI" id="CHEBI:12876"/>
        <dbReference type="ChEBI" id="CHEBI:30616"/>
        <dbReference type="ChEBI" id="CHEBI:33019"/>
        <dbReference type="ChEBI" id="CHEBI:57287"/>
        <dbReference type="ChEBI" id="CHEBI:85008"/>
        <dbReference type="ChEBI" id="CHEBI:456215"/>
        <dbReference type="EC" id="6.2.1.12"/>
    </reaction>
    <physiologicalReaction direction="left-to-right" evidence="6">
        <dbReference type="Rhea" id="RHEA:19642"/>
    </physiologicalReaction>
</comment>
<reference evidence="9" key="1">
    <citation type="submission" date="2014-08" db="EMBL/GenBank/DDBJ databases">
        <title>Gene cloning and functional characterization of 4-coumarate:CoA-ligase from Ornithogalum saundersiae.</title>
        <authorList>
            <person name="Kong J.-Q."/>
        </authorList>
    </citation>
    <scope>NUCLEOTIDE SEQUENCE</scope>
</reference>
<dbReference type="InterPro" id="IPR025110">
    <property type="entry name" value="AMP-bd_C"/>
</dbReference>
<dbReference type="Gene3D" id="3.30.300.30">
    <property type="match status" value="1"/>
</dbReference>
<evidence type="ECO:0000256" key="3">
    <source>
        <dbReference type="ARBA" id="ARBA00022598"/>
    </source>
</evidence>
<protein>
    <recommendedName>
        <fullName evidence="2">4-coumarate--CoA ligase</fullName>
        <ecNumber evidence="2">6.2.1.12</ecNumber>
    </recommendedName>
</protein>
<keyword evidence="4" id="KW-0547">Nucleotide-binding</keyword>
<proteinExistence type="evidence at transcript level"/>
<reference evidence="9" key="2">
    <citation type="journal article" date="2016" name="Microb. Cell Fact.">
        <title>Transcriptome-enabled discovery and functional characterization of enzymes related to (2S)-pinocembrin biosynthesis from Ornithogalum caudatum and their application for metabolic engineering.</title>
        <authorList>
            <person name="Guo L."/>
            <person name="Chen X."/>
            <person name="Li L.N."/>
            <person name="Tang W."/>
            <person name="Pan Y.T."/>
            <person name="Kong J.Q."/>
        </authorList>
    </citation>
    <scope>NUCLEOTIDE SEQUENCE</scope>
</reference>
<name>A0A0A1ETJ8_ALBBR</name>
<dbReference type="GO" id="GO:0005524">
    <property type="term" value="F:ATP binding"/>
    <property type="evidence" value="ECO:0007669"/>
    <property type="project" value="UniProtKB-KW"/>
</dbReference>
<dbReference type="SUPFAM" id="SSF56801">
    <property type="entry name" value="Acetyl-CoA synthetase-like"/>
    <property type="match status" value="1"/>
</dbReference>
<keyword evidence="3 9" id="KW-0436">Ligase</keyword>
<dbReference type="AlphaFoldDB" id="A0A0A1ETJ8"/>
<comment type="similarity">
    <text evidence="1">Belongs to the ATP-dependent AMP-binding enzyme family.</text>
</comment>
<dbReference type="Gene3D" id="3.40.50.12780">
    <property type="entry name" value="N-terminal domain of ligase-like"/>
    <property type="match status" value="1"/>
</dbReference>
<organism evidence="9">
    <name type="scientific">Albuca bracteata</name>
    <name type="common">False sea onion</name>
    <name type="synonym">Ornithogalum longebracteatum</name>
    <dbReference type="NCBI Taxonomy" id="82047"/>
    <lineage>
        <taxon>Eukaryota</taxon>
        <taxon>Viridiplantae</taxon>
        <taxon>Streptophyta</taxon>
        <taxon>Embryophyta</taxon>
        <taxon>Tracheophyta</taxon>
        <taxon>Spermatophyta</taxon>
        <taxon>Magnoliopsida</taxon>
        <taxon>Liliopsida</taxon>
        <taxon>Asparagales</taxon>
        <taxon>Hyacinthaceae</taxon>
        <taxon>Ornithogaloideae</taxon>
        <taxon>Albuca</taxon>
    </lineage>
</organism>
<dbReference type="Pfam" id="PF00501">
    <property type="entry name" value="AMP-binding"/>
    <property type="match status" value="1"/>
</dbReference>
<dbReference type="EMBL" id="KM393177">
    <property type="protein sequence ID" value="AIY34663.1"/>
    <property type="molecule type" value="mRNA"/>
</dbReference>
<feature type="domain" description="AMP-dependent synthetase/ligase" evidence="7">
    <location>
        <begin position="36"/>
        <end position="402"/>
    </location>
</feature>
<dbReference type="GO" id="GO:0016207">
    <property type="term" value="F:4-coumarate-CoA ligase activity"/>
    <property type="evidence" value="ECO:0007669"/>
    <property type="project" value="UniProtKB-EC"/>
</dbReference>
<dbReference type="InterPro" id="IPR042099">
    <property type="entry name" value="ANL_N_sf"/>
</dbReference>